<dbReference type="PANTHER" id="PTHR43285:SF2">
    <property type="entry name" value="ANTHRANILATE PHOSPHORIBOSYLTRANSFERASE"/>
    <property type="match status" value="1"/>
</dbReference>
<comment type="caution">
    <text evidence="4">The sequence shown here is derived from an EMBL/GenBank/DDBJ whole genome shotgun (WGS) entry which is preliminary data.</text>
</comment>
<proteinExistence type="predicted"/>
<dbReference type="SUPFAM" id="SSF52418">
    <property type="entry name" value="Nucleoside phosphorylase/phosphoribosyltransferase catalytic domain"/>
    <property type="match status" value="1"/>
</dbReference>
<evidence type="ECO:0000256" key="2">
    <source>
        <dbReference type="ARBA" id="ARBA00022679"/>
    </source>
</evidence>
<dbReference type="PANTHER" id="PTHR43285">
    <property type="entry name" value="ANTHRANILATE PHOSPHORIBOSYLTRANSFERASE"/>
    <property type="match status" value="1"/>
</dbReference>
<dbReference type="InterPro" id="IPR035902">
    <property type="entry name" value="Nuc_phospho_transferase"/>
</dbReference>
<keyword evidence="2" id="KW-0808">Transferase</keyword>
<accession>A0A8X7VN49</accession>
<name>A0A8X7VN49_BRACI</name>
<sequence length="256" mass="27305">MLVLQMLECEEAKVDVFECEYSQGLARAMTKHARKVEVLADAVDIVGTGGDGANTVNISTGSSILAAACGAKVAKQGTRSSSSACGSADVLEALGVFRIDTKPNCATSTTLWLSKCNTFKDLLFHGAERSSVVCSPGPFSEDCERTRLFSLSPFTDTVAHHSYAGCSRSSLASLPWLFSCDYSSTTHEIHRKALDDPSLKVVAGVDLNHGDIVGHLPAELVSFTLVAIFEVPRSKKLRVVFLGRTMGNNLMTGIIA</sequence>
<dbReference type="Gene3D" id="3.40.1030.10">
    <property type="entry name" value="Nucleoside phosphorylase/phosphoribosyltransferase catalytic domain"/>
    <property type="match status" value="1"/>
</dbReference>
<dbReference type="Pfam" id="PF00591">
    <property type="entry name" value="Glycos_transf_3"/>
    <property type="match status" value="1"/>
</dbReference>
<dbReference type="GO" id="GO:0004048">
    <property type="term" value="F:anthranilate phosphoribosyltransferase activity"/>
    <property type="evidence" value="ECO:0007669"/>
    <property type="project" value="InterPro"/>
</dbReference>
<evidence type="ECO:0000259" key="3">
    <source>
        <dbReference type="Pfam" id="PF00591"/>
    </source>
</evidence>
<gene>
    <name evidence="4" type="ORF">Bca52824_017329</name>
</gene>
<keyword evidence="5" id="KW-1185">Reference proteome</keyword>
<evidence type="ECO:0000313" key="4">
    <source>
        <dbReference type="EMBL" id="KAG2314207.1"/>
    </source>
</evidence>
<organism evidence="4 5">
    <name type="scientific">Brassica carinata</name>
    <name type="common">Ethiopian mustard</name>
    <name type="synonym">Abyssinian cabbage</name>
    <dbReference type="NCBI Taxonomy" id="52824"/>
    <lineage>
        <taxon>Eukaryota</taxon>
        <taxon>Viridiplantae</taxon>
        <taxon>Streptophyta</taxon>
        <taxon>Embryophyta</taxon>
        <taxon>Tracheophyta</taxon>
        <taxon>Spermatophyta</taxon>
        <taxon>Magnoliopsida</taxon>
        <taxon>eudicotyledons</taxon>
        <taxon>Gunneridae</taxon>
        <taxon>Pentapetalae</taxon>
        <taxon>rosids</taxon>
        <taxon>malvids</taxon>
        <taxon>Brassicales</taxon>
        <taxon>Brassicaceae</taxon>
        <taxon>Brassiceae</taxon>
        <taxon>Brassica</taxon>
    </lineage>
</organism>
<dbReference type="InterPro" id="IPR005940">
    <property type="entry name" value="Anthranilate_Pribosyl_Tfrase"/>
</dbReference>
<evidence type="ECO:0000313" key="5">
    <source>
        <dbReference type="Proteomes" id="UP000886595"/>
    </source>
</evidence>
<dbReference type="GO" id="GO:0000162">
    <property type="term" value="P:L-tryptophan biosynthetic process"/>
    <property type="evidence" value="ECO:0007669"/>
    <property type="project" value="InterPro"/>
</dbReference>
<protein>
    <recommendedName>
        <fullName evidence="3">Glycosyl transferase family 3 domain-containing protein</fullName>
    </recommendedName>
</protein>
<keyword evidence="1" id="KW-0328">Glycosyltransferase</keyword>
<dbReference type="GO" id="GO:0005829">
    <property type="term" value="C:cytosol"/>
    <property type="evidence" value="ECO:0007669"/>
    <property type="project" value="TreeGrafter"/>
</dbReference>
<dbReference type="AlphaFoldDB" id="A0A8X7VN49"/>
<dbReference type="EMBL" id="JAAMPC010000004">
    <property type="protein sequence ID" value="KAG2314207.1"/>
    <property type="molecule type" value="Genomic_DNA"/>
</dbReference>
<evidence type="ECO:0000256" key="1">
    <source>
        <dbReference type="ARBA" id="ARBA00022676"/>
    </source>
</evidence>
<dbReference type="OrthoDB" id="1931975at2759"/>
<dbReference type="InterPro" id="IPR000312">
    <property type="entry name" value="Glycosyl_Trfase_fam3"/>
</dbReference>
<dbReference type="Proteomes" id="UP000886595">
    <property type="component" value="Unassembled WGS sequence"/>
</dbReference>
<feature type="domain" description="Glycosyl transferase family 3" evidence="3">
    <location>
        <begin position="41"/>
        <end position="104"/>
    </location>
</feature>
<reference evidence="4 5" key="1">
    <citation type="submission" date="2020-02" db="EMBL/GenBank/DDBJ databases">
        <authorList>
            <person name="Ma Q."/>
            <person name="Huang Y."/>
            <person name="Song X."/>
            <person name="Pei D."/>
        </authorList>
    </citation>
    <scope>NUCLEOTIDE SEQUENCE [LARGE SCALE GENOMIC DNA]</scope>
    <source>
        <strain evidence="4">Sxm20200214</strain>
        <tissue evidence="4">Leaf</tissue>
    </source>
</reference>